<dbReference type="EMBL" id="CP051487">
    <property type="protein sequence ID" value="QJC81923.1"/>
    <property type="molecule type" value="Genomic_DNA"/>
</dbReference>
<accession>A0AAE7A0G2</accession>
<dbReference type="AlphaFoldDB" id="A0AAE7A0G2"/>
<feature type="signal peptide" evidence="2">
    <location>
        <begin position="1"/>
        <end position="19"/>
    </location>
</feature>
<organism evidence="4 5">
    <name type="scientific">Pseudomonas umsongensis</name>
    <dbReference type="NCBI Taxonomy" id="198618"/>
    <lineage>
        <taxon>Bacteria</taxon>
        <taxon>Pseudomonadati</taxon>
        <taxon>Pseudomonadota</taxon>
        <taxon>Gammaproteobacteria</taxon>
        <taxon>Pseudomonadales</taxon>
        <taxon>Pseudomonadaceae</taxon>
        <taxon>Pseudomonas</taxon>
    </lineage>
</organism>
<dbReference type="PANTHER" id="PTHR30535:SF34">
    <property type="entry name" value="MOLYBDATE-BINDING PROTEIN MOLA"/>
    <property type="match status" value="1"/>
</dbReference>
<dbReference type="CDD" id="cd01144">
    <property type="entry name" value="BtuF"/>
    <property type="match status" value="1"/>
</dbReference>
<feature type="domain" description="Fe/B12 periplasmic-binding" evidence="3">
    <location>
        <begin position="22"/>
        <end position="266"/>
    </location>
</feature>
<dbReference type="InterPro" id="IPR050902">
    <property type="entry name" value="ABC_Transporter_SBP"/>
</dbReference>
<dbReference type="InterPro" id="IPR054828">
    <property type="entry name" value="Vit_B12_bind_prot"/>
</dbReference>
<gene>
    <name evidence="4" type="ORF">HGP31_27880</name>
</gene>
<reference evidence="4 5" key="1">
    <citation type="submission" date="2020-04" db="EMBL/GenBank/DDBJ databases">
        <authorList>
            <person name="Yao Y."/>
            <person name="He Z."/>
        </authorList>
    </citation>
    <scope>NUCLEOTIDE SEQUENCE [LARGE SCALE GENOMIC DNA]</scope>
    <source>
        <strain evidence="4 5">CY-1</strain>
    </source>
</reference>
<dbReference type="PROSITE" id="PS50983">
    <property type="entry name" value="FE_B12_PBP"/>
    <property type="match status" value="1"/>
</dbReference>
<protein>
    <submittedName>
        <fullName evidence="4">Cobalamin-binding protein</fullName>
    </submittedName>
</protein>
<dbReference type="RefSeq" id="WP_168759014.1">
    <property type="nucleotide sequence ID" value="NZ_CP051487.1"/>
</dbReference>
<evidence type="ECO:0000313" key="5">
    <source>
        <dbReference type="Proteomes" id="UP000501367"/>
    </source>
</evidence>
<name>A0AAE7A0G2_9PSED</name>
<dbReference type="InterPro" id="IPR002491">
    <property type="entry name" value="ABC_transptr_periplasmic_BD"/>
</dbReference>
<dbReference type="KEGG" id="pum:HGP31_27880"/>
<dbReference type="Proteomes" id="UP000501367">
    <property type="component" value="Chromosome"/>
</dbReference>
<dbReference type="NCBIfam" id="NF038402">
    <property type="entry name" value="TroA_like"/>
    <property type="match status" value="1"/>
</dbReference>
<dbReference type="PANTHER" id="PTHR30535">
    <property type="entry name" value="VITAMIN B12-BINDING PROTEIN"/>
    <property type="match status" value="1"/>
</dbReference>
<dbReference type="GeneID" id="72197455"/>
<dbReference type="Gene3D" id="3.40.50.1980">
    <property type="entry name" value="Nitrogenase molybdenum iron protein domain"/>
    <property type="match status" value="2"/>
</dbReference>
<dbReference type="SUPFAM" id="SSF53807">
    <property type="entry name" value="Helical backbone' metal receptor"/>
    <property type="match status" value="1"/>
</dbReference>
<evidence type="ECO:0000313" key="4">
    <source>
        <dbReference type="EMBL" id="QJC81923.1"/>
    </source>
</evidence>
<sequence>MRPVWLAVLLLAISGSAMAVERVVSLAPSLTEMVVELGSADLLVGVLDAGERPAELKDLPSVGRYGQLDMERLLSLKPDLLLLWPGSVGPAQREQLKRLNIPTYVAEPHDFAQLTAQIEAIASQLGRPERGAVLANDLRQRLAQLRQRYRREHPLRVFYQVWDKPLYTVGGGQIISAALEVCGAQNVFGDQALPAPQISVEAVLQRDPEVILAGDQAQLDAWKAWPQVAAVRQGQLRLVTDKGLERPSGQMVEATAKLCREIAPDR</sequence>
<evidence type="ECO:0000259" key="3">
    <source>
        <dbReference type="PROSITE" id="PS50983"/>
    </source>
</evidence>
<keyword evidence="1 2" id="KW-0732">Signal</keyword>
<evidence type="ECO:0000256" key="1">
    <source>
        <dbReference type="ARBA" id="ARBA00022729"/>
    </source>
</evidence>
<feature type="chain" id="PRO_5042082954" evidence="2">
    <location>
        <begin position="20"/>
        <end position="266"/>
    </location>
</feature>
<evidence type="ECO:0000256" key="2">
    <source>
        <dbReference type="SAM" id="SignalP"/>
    </source>
</evidence>
<proteinExistence type="predicted"/>
<dbReference type="Pfam" id="PF01497">
    <property type="entry name" value="Peripla_BP_2"/>
    <property type="match status" value="1"/>
</dbReference>